<reference evidence="1" key="1">
    <citation type="submission" date="2024-05" db="EMBL/GenBank/DDBJ databases">
        <title>Planctomycetes of the genus Singulisphaera possess chitinolytic capabilities.</title>
        <authorList>
            <person name="Ivanova A."/>
        </authorList>
    </citation>
    <scope>NUCLEOTIDE SEQUENCE</scope>
    <source>
        <strain evidence="1">Ch08T</strain>
    </source>
</reference>
<dbReference type="PROSITE" id="PS51318">
    <property type="entry name" value="TAT"/>
    <property type="match status" value="1"/>
</dbReference>
<dbReference type="EMBL" id="CP155447">
    <property type="protein sequence ID" value="XBH01632.1"/>
    <property type="molecule type" value="Genomic_DNA"/>
</dbReference>
<sequence length="446" mass="48488">MKTLSRRTVLRGAGAAVALPLLEAMGSDPARAQAPATKAPTRMAFIYVPNGVHMPDWTPRATGPDYDLSPLLEPLRSVRDDLLVLSGLTLDQARAHGDGGGDHARAMSAFLTGTHPRKTGGADLRAGISVDQLAARKVGQATRFASLEIGCEGGRDSGQCDHGYSCAYQVNLSWRGESAPATKEVDPRLVFERLFAGRVRGQADPGAARRERRDRSLLDFVAEDARKLRDKLGGTDRRKLEEYLSGVREIERRIDRARPVIEVGQSTLARPAGIPSDYREHLRLMSDLLVLAFRADLTRIATFVFANDGSNRSYGAIGVPEGHHDLSHHGKDPRKYEKIRTINRFHIEQYAYLLDRLKAVPEGDGTLLDHCMIAYGSGISDGNAHSHDDLPILVAGKGNGTLKTGRHVLLPNGTPLTNLHLSLLDRMGVPVESFGDSTGRLAAVDP</sequence>
<dbReference type="RefSeq" id="WP_406694375.1">
    <property type="nucleotide sequence ID" value="NZ_CP155447.1"/>
</dbReference>
<dbReference type="Pfam" id="PF07586">
    <property type="entry name" value="HXXSHH"/>
    <property type="match status" value="1"/>
</dbReference>
<evidence type="ECO:0000313" key="1">
    <source>
        <dbReference type="EMBL" id="XBH01632.1"/>
    </source>
</evidence>
<dbReference type="AlphaFoldDB" id="A0AAU7C901"/>
<proteinExistence type="predicted"/>
<protein>
    <submittedName>
        <fullName evidence="1">DUF1552 domain-containing protein</fullName>
    </submittedName>
</protein>
<dbReference type="InterPro" id="IPR011447">
    <property type="entry name" value="DUF1552"/>
</dbReference>
<name>A0AAU7C901_9BACT</name>
<gene>
    <name evidence="1" type="ORF">V5E97_25200</name>
</gene>
<accession>A0AAU7C901</accession>
<organism evidence="1">
    <name type="scientific">Singulisphaera sp. Ch08</name>
    <dbReference type="NCBI Taxonomy" id="3120278"/>
    <lineage>
        <taxon>Bacteria</taxon>
        <taxon>Pseudomonadati</taxon>
        <taxon>Planctomycetota</taxon>
        <taxon>Planctomycetia</taxon>
        <taxon>Isosphaerales</taxon>
        <taxon>Isosphaeraceae</taxon>
        <taxon>Singulisphaera</taxon>
    </lineage>
</organism>
<dbReference type="InterPro" id="IPR006311">
    <property type="entry name" value="TAT_signal"/>
</dbReference>